<dbReference type="Gene3D" id="2.160.20.10">
    <property type="entry name" value="Single-stranded right-handed beta-helix, Pectin lyase-like"/>
    <property type="match status" value="1"/>
</dbReference>
<dbReference type="InterPro" id="IPR012334">
    <property type="entry name" value="Pectin_lyas_fold"/>
</dbReference>
<evidence type="ECO:0000256" key="1">
    <source>
        <dbReference type="SAM" id="MobiDB-lite"/>
    </source>
</evidence>
<feature type="region of interest" description="Disordered" evidence="1">
    <location>
        <begin position="20"/>
        <end position="55"/>
    </location>
</feature>
<protein>
    <recommendedName>
        <fullName evidence="4">Pectate lyase superfamily protein domain-containing protein</fullName>
    </recommendedName>
</protein>
<proteinExistence type="predicted"/>
<gene>
    <name evidence="2" type="ORF">EMPS_05367</name>
</gene>
<organism evidence="2 3">
    <name type="scientific">Entomortierella parvispora</name>
    <dbReference type="NCBI Taxonomy" id="205924"/>
    <lineage>
        <taxon>Eukaryota</taxon>
        <taxon>Fungi</taxon>
        <taxon>Fungi incertae sedis</taxon>
        <taxon>Mucoromycota</taxon>
        <taxon>Mortierellomycotina</taxon>
        <taxon>Mortierellomycetes</taxon>
        <taxon>Mortierellales</taxon>
        <taxon>Mortierellaceae</taxon>
        <taxon>Entomortierella</taxon>
    </lineage>
</organism>
<dbReference type="SUPFAM" id="SSF51126">
    <property type="entry name" value="Pectin lyase-like"/>
    <property type="match status" value="1"/>
</dbReference>
<dbReference type="AlphaFoldDB" id="A0A9P3HAC0"/>
<dbReference type="InterPro" id="IPR011050">
    <property type="entry name" value="Pectin_lyase_fold/virulence"/>
</dbReference>
<dbReference type="OrthoDB" id="509690at2759"/>
<reference evidence="2" key="1">
    <citation type="submission" date="2021-11" db="EMBL/GenBank/DDBJ databases">
        <authorList>
            <person name="Herlambang A."/>
            <person name="Guo Y."/>
            <person name="Takashima Y."/>
            <person name="Nishizawa T."/>
        </authorList>
    </citation>
    <scope>NUCLEOTIDE SEQUENCE</scope>
    <source>
        <strain evidence="2">E1425</strain>
    </source>
</reference>
<keyword evidence="3" id="KW-1185">Reference proteome</keyword>
<name>A0A9P3HAC0_9FUNG</name>
<sequence>MNFFGKKAGKLLGNVMKDFIPPHREQQPGPGQPQLQGNQQHDFFQQPFGAPPLHEGSHPLEGGEIYHDSLPKPDGQFVNLDGSLQSLKLPDANNNTIPDFSRVGYRQGHVKIPNVPVRIVLDPSPYPDEDDTARIQTAIDQVSTLPLESTGPEGEGGAVRGAVLLKAGVYRCAGALIIHSSGVVLRGEGQDESGTILVATGAIQRDFLLVNGMLTSDMGSVEFQQSHGRSKEMMPTNGYGSKKVNTQTRSDMYIPVGETQLPVENTAGFQLGGRIVIERPGSDDWLNDIGMVHLPPRPEKIPSVPWKKDTFTFRFERTVVGIDPGSQSLILDIPLVMSLDPRYPPAKVYEINYKAPMISDVGVENLRLLSESDPIDAEDESHGWYALVLDNVLHAWVADVTTMHFVSGIFCSTWSRFVTIQDCHVLYPISKPKEGGRRYQFNLSGQMGLVKRCFTNNARHDFITLGRVCGPNVFVDSTGVDANNDTGPHERWAMGTLYDNITCNTINVRQRLWKGSGQGWAGAYQVVYNCTALSHNSCFQDAPGATNWIIGFKGGQTNEPEFEAKTTFVMAANASVEPRSLYWAQLTARMGGDAERVQRTVGSSAKNQYPPRL</sequence>
<dbReference type="EMBL" id="BQFW01000007">
    <property type="protein sequence ID" value="GJJ73009.1"/>
    <property type="molecule type" value="Genomic_DNA"/>
</dbReference>
<comment type="caution">
    <text evidence="2">The sequence shown here is derived from an EMBL/GenBank/DDBJ whole genome shotgun (WGS) entry which is preliminary data.</text>
</comment>
<reference evidence="2" key="2">
    <citation type="journal article" date="2022" name="Microbiol. Resour. Announc.">
        <title>Whole-Genome Sequence of Entomortierella parvispora E1425, a Mucoromycotan Fungus Associated with Burkholderiaceae-Related Endosymbiotic Bacteria.</title>
        <authorList>
            <person name="Herlambang A."/>
            <person name="Guo Y."/>
            <person name="Takashima Y."/>
            <person name="Narisawa K."/>
            <person name="Ohta H."/>
            <person name="Nishizawa T."/>
        </authorList>
    </citation>
    <scope>NUCLEOTIDE SEQUENCE</scope>
    <source>
        <strain evidence="2">E1425</strain>
    </source>
</reference>
<evidence type="ECO:0000313" key="3">
    <source>
        <dbReference type="Proteomes" id="UP000827284"/>
    </source>
</evidence>
<feature type="compositionally biased region" description="Low complexity" evidence="1">
    <location>
        <begin position="27"/>
        <end position="40"/>
    </location>
</feature>
<accession>A0A9P3HAC0</accession>
<evidence type="ECO:0008006" key="4">
    <source>
        <dbReference type="Google" id="ProtNLM"/>
    </source>
</evidence>
<dbReference type="Proteomes" id="UP000827284">
    <property type="component" value="Unassembled WGS sequence"/>
</dbReference>
<evidence type="ECO:0000313" key="2">
    <source>
        <dbReference type="EMBL" id="GJJ73009.1"/>
    </source>
</evidence>